<dbReference type="KEGG" id="mez:Mtc_0890"/>
<feature type="transmembrane region" description="Helical" evidence="1">
    <location>
        <begin position="126"/>
        <end position="147"/>
    </location>
</feature>
<dbReference type="HOGENOM" id="CLU_1727241_0_0_2"/>
<organism evidence="2 3">
    <name type="scientific">Methanocella conradii (strain DSM 24694 / JCM 17849 / CGMCC 1.5162 / HZ254)</name>
    <dbReference type="NCBI Taxonomy" id="1041930"/>
    <lineage>
        <taxon>Archaea</taxon>
        <taxon>Methanobacteriati</taxon>
        <taxon>Methanobacteriota</taxon>
        <taxon>Stenosarchaea group</taxon>
        <taxon>Methanomicrobia</taxon>
        <taxon>Methanocellales</taxon>
        <taxon>Methanocellaceae</taxon>
        <taxon>Methanocella</taxon>
    </lineage>
</organism>
<reference evidence="2 3" key="1">
    <citation type="journal article" date="2012" name="J. Bacteriol.">
        <title>Complete genome sequence of a thermophilic methanogen, Methanocella conradii HZ254, isolated from Chinese rice field soil.</title>
        <authorList>
            <person name="Lu Z."/>
            <person name="Lu Y."/>
        </authorList>
    </citation>
    <scope>NUCLEOTIDE SEQUENCE [LARGE SCALE GENOMIC DNA]</scope>
    <source>
        <strain evidence="3">DSM 24694 / JCM 17849 / CGMCC 1.5162 / HZ254</strain>
    </source>
</reference>
<accession>H8I493</accession>
<feature type="transmembrane region" description="Helical" evidence="1">
    <location>
        <begin position="6"/>
        <end position="25"/>
    </location>
</feature>
<keyword evidence="1" id="KW-0472">Membrane</keyword>
<evidence type="ECO:0000313" key="3">
    <source>
        <dbReference type="Proteomes" id="UP000005233"/>
    </source>
</evidence>
<dbReference type="Proteomes" id="UP000005233">
    <property type="component" value="Chromosome"/>
</dbReference>
<keyword evidence="1" id="KW-1133">Transmembrane helix</keyword>
<evidence type="ECO:0000313" key="2">
    <source>
        <dbReference type="EMBL" id="AFC99650.1"/>
    </source>
</evidence>
<name>H8I493_METCZ</name>
<feature type="transmembrane region" description="Helical" evidence="1">
    <location>
        <begin position="64"/>
        <end position="81"/>
    </location>
</feature>
<protein>
    <submittedName>
        <fullName evidence="2">Uncharacterized protein</fullName>
    </submittedName>
</protein>
<dbReference type="eggNOG" id="arCOG13214">
    <property type="taxonomic scope" value="Archaea"/>
</dbReference>
<dbReference type="AlphaFoldDB" id="H8I493"/>
<sequence>MDIKLTHLKLFCILMKIFIIHAVVVGAMPASALLKASGLAAALFIAFAAALMGPSSPPADNYMATIRLGAGSIMCAGSLLLSKAIGETFLRNGGRGAFKALYCASLASTAAGGCEAASAFMAINRAVALTSTAALLSGAGLALIRLAKEVE</sequence>
<keyword evidence="1" id="KW-0812">Transmembrane</keyword>
<feature type="transmembrane region" description="Helical" evidence="1">
    <location>
        <begin position="32"/>
        <end position="52"/>
    </location>
</feature>
<dbReference type="EMBL" id="CP003243">
    <property type="protein sequence ID" value="AFC99650.1"/>
    <property type="molecule type" value="Genomic_DNA"/>
</dbReference>
<evidence type="ECO:0000256" key="1">
    <source>
        <dbReference type="SAM" id="Phobius"/>
    </source>
</evidence>
<feature type="transmembrane region" description="Helical" evidence="1">
    <location>
        <begin position="101"/>
        <end position="120"/>
    </location>
</feature>
<keyword evidence="3" id="KW-1185">Reference proteome</keyword>
<gene>
    <name evidence="2" type="ordered locus">Mtc_0890</name>
</gene>
<proteinExistence type="predicted"/>
<dbReference type="STRING" id="1041930.Mtc_0890"/>